<dbReference type="InterPro" id="IPR049458">
    <property type="entry name" value="EpsG-like"/>
</dbReference>
<organism evidence="2 3">
    <name type="scientific">Taibaiella lutea</name>
    <dbReference type="NCBI Taxonomy" id="2608001"/>
    <lineage>
        <taxon>Bacteria</taxon>
        <taxon>Pseudomonadati</taxon>
        <taxon>Bacteroidota</taxon>
        <taxon>Chitinophagia</taxon>
        <taxon>Chitinophagales</taxon>
        <taxon>Chitinophagaceae</taxon>
        <taxon>Taibaiella</taxon>
    </lineage>
</organism>
<feature type="transmembrane region" description="Helical" evidence="1">
    <location>
        <begin position="6"/>
        <end position="25"/>
    </location>
</feature>
<feature type="transmembrane region" description="Helical" evidence="1">
    <location>
        <begin position="165"/>
        <end position="184"/>
    </location>
</feature>
<sequence>MFIYFFVIFTLSFFAIIEVNIQEYFKKKTVDIFFIPITWLLIVGMMALRWDMGTDWKPYLSFFERFANWEEFYNGPPIFEKGFWLLNIFAKNIYNNYTFLLFIIEGTFFTLLFRFFKFSTPYVLLCILLYFGLNIGITGSHRQLLALVICLSGLKSLIEGNKLKFIGLVILAFFFHASALLFLIFLFLNISIPIAIIITVIGACFIIGQTKLPFVIFSSLAGISEHNAEKVDAYIKSAESELSRAQVSTMGIVKKILLPSIFLLTRKKIVEKYKYYNYFLNGYLFGVAFYFLFFKSLLVMVSRGSLYFNSMEPILLSLQLSIIKDKKIKNIVLFALCLFAIVFFFQSIKSYPDLFIPYKSVFEKE</sequence>
<keyword evidence="1" id="KW-0472">Membrane</keyword>
<evidence type="ECO:0000313" key="2">
    <source>
        <dbReference type="EMBL" id="KAA5533775.1"/>
    </source>
</evidence>
<accession>A0A5M6CKB2</accession>
<dbReference type="EMBL" id="VWSH01000003">
    <property type="protein sequence ID" value="KAA5533775.1"/>
    <property type="molecule type" value="Genomic_DNA"/>
</dbReference>
<dbReference type="AlphaFoldDB" id="A0A5M6CKB2"/>
<feature type="transmembrane region" description="Helical" evidence="1">
    <location>
        <begin position="32"/>
        <end position="50"/>
    </location>
</feature>
<keyword evidence="1" id="KW-1133">Transmembrane helix</keyword>
<feature type="transmembrane region" description="Helical" evidence="1">
    <location>
        <begin position="93"/>
        <end position="113"/>
    </location>
</feature>
<comment type="caution">
    <text evidence="2">The sequence shown here is derived from an EMBL/GenBank/DDBJ whole genome shotgun (WGS) entry which is preliminary data.</text>
</comment>
<feature type="transmembrane region" description="Helical" evidence="1">
    <location>
        <begin position="275"/>
        <end position="294"/>
    </location>
</feature>
<reference evidence="2 3" key="1">
    <citation type="submission" date="2019-09" db="EMBL/GenBank/DDBJ databases">
        <title>Genome sequence and assembly of Taibaiella sp.</title>
        <authorList>
            <person name="Chhetri G."/>
        </authorList>
    </citation>
    <scope>NUCLEOTIDE SEQUENCE [LARGE SCALE GENOMIC DNA]</scope>
    <source>
        <strain evidence="2 3">KVB11</strain>
    </source>
</reference>
<dbReference type="Proteomes" id="UP000323632">
    <property type="component" value="Unassembled WGS sequence"/>
</dbReference>
<dbReference type="Pfam" id="PF14897">
    <property type="entry name" value="EpsG"/>
    <property type="match status" value="1"/>
</dbReference>
<feature type="transmembrane region" description="Helical" evidence="1">
    <location>
        <begin position="120"/>
        <end position="137"/>
    </location>
</feature>
<evidence type="ECO:0000256" key="1">
    <source>
        <dbReference type="SAM" id="Phobius"/>
    </source>
</evidence>
<keyword evidence="3" id="KW-1185">Reference proteome</keyword>
<name>A0A5M6CKB2_9BACT</name>
<feature type="transmembrane region" description="Helical" evidence="1">
    <location>
        <begin position="330"/>
        <end position="348"/>
    </location>
</feature>
<gene>
    <name evidence="2" type="ORF">F0919_14685</name>
</gene>
<evidence type="ECO:0000313" key="3">
    <source>
        <dbReference type="Proteomes" id="UP000323632"/>
    </source>
</evidence>
<proteinExistence type="predicted"/>
<protein>
    <submittedName>
        <fullName evidence="2">EpsG family protein</fullName>
    </submittedName>
</protein>
<feature type="transmembrane region" description="Helical" evidence="1">
    <location>
        <begin position="190"/>
        <end position="208"/>
    </location>
</feature>
<keyword evidence="1" id="KW-0812">Transmembrane</keyword>